<accession>A0A559SL81</accession>
<protein>
    <submittedName>
        <fullName evidence="1">Uncharacterized protein</fullName>
    </submittedName>
</protein>
<reference evidence="1 2" key="1">
    <citation type="submission" date="2019-06" db="EMBL/GenBank/DDBJ databases">
        <title>Pac Bio to generate improved reference genome sequences for organisms with transposon mutant libraries (support for FEBA project).</title>
        <authorList>
            <person name="Blow M."/>
        </authorList>
    </citation>
    <scope>NUCLEOTIDE SEQUENCE [LARGE SCALE GENOMIC DNA]</scope>
    <source>
        <strain evidence="1 2">USDA 1844</strain>
    </source>
</reference>
<organism evidence="1 2">
    <name type="scientific">Rhizobium mongolense USDA 1844</name>
    <dbReference type="NCBI Taxonomy" id="1079460"/>
    <lineage>
        <taxon>Bacteria</taxon>
        <taxon>Pseudomonadati</taxon>
        <taxon>Pseudomonadota</taxon>
        <taxon>Alphaproteobacteria</taxon>
        <taxon>Hyphomicrobiales</taxon>
        <taxon>Rhizobiaceae</taxon>
        <taxon>Rhizobium/Agrobacterium group</taxon>
        <taxon>Rhizobium</taxon>
    </lineage>
</organism>
<proteinExistence type="predicted"/>
<gene>
    <name evidence="1" type="ORF">BCL32_3245</name>
</gene>
<dbReference type="AlphaFoldDB" id="A0A559SL81"/>
<comment type="caution">
    <text evidence="1">The sequence shown here is derived from an EMBL/GenBank/DDBJ whole genome shotgun (WGS) entry which is preliminary data.</text>
</comment>
<name>A0A559SL81_9HYPH</name>
<evidence type="ECO:0000313" key="2">
    <source>
        <dbReference type="Proteomes" id="UP000319824"/>
    </source>
</evidence>
<evidence type="ECO:0000313" key="1">
    <source>
        <dbReference type="EMBL" id="TVZ63124.1"/>
    </source>
</evidence>
<dbReference type="Proteomes" id="UP000319824">
    <property type="component" value="Unassembled WGS sequence"/>
</dbReference>
<sequence>MRAEAEGRTAKDHCIHPPDCQKYRQTKGSRSCHVAGRGSNPRMAGQLLKTGKGLGEIDRSAEAWINIAHIRILTSRLARYYSY</sequence>
<dbReference type="EMBL" id="VISO01000003">
    <property type="protein sequence ID" value="TVZ63124.1"/>
    <property type="molecule type" value="Genomic_DNA"/>
</dbReference>